<dbReference type="Gene3D" id="1.20.140.150">
    <property type="match status" value="1"/>
</dbReference>
<dbReference type="GeneID" id="111121316"/>
<feature type="transmembrane region" description="Helical" evidence="5">
    <location>
        <begin position="134"/>
        <end position="156"/>
    </location>
</feature>
<comment type="subcellular location">
    <subcellularLocation>
        <location evidence="1">Membrane</location>
        <topology evidence="1">Multi-pass membrane protein</topology>
    </subcellularLocation>
</comment>
<reference evidence="7" key="1">
    <citation type="submission" date="2025-08" db="UniProtKB">
        <authorList>
            <consortium name="RefSeq"/>
        </authorList>
    </citation>
    <scope>IDENTIFICATION</scope>
    <source>
        <tissue evidence="7">Whole sample</tissue>
    </source>
</reference>
<dbReference type="Proteomes" id="UP000694844">
    <property type="component" value="Chromosome 2"/>
</dbReference>
<dbReference type="InterPro" id="IPR004031">
    <property type="entry name" value="PMP22/EMP/MP20/Claudin"/>
</dbReference>
<keyword evidence="4 5" id="KW-0472">Membrane</keyword>
<proteinExistence type="predicted"/>
<dbReference type="GO" id="GO:0016020">
    <property type="term" value="C:membrane"/>
    <property type="evidence" value="ECO:0007669"/>
    <property type="project" value="UniProtKB-SubCell"/>
</dbReference>
<gene>
    <name evidence="7" type="primary">LOC111121316</name>
</gene>
<organism evidence="6 7">
    <name type="scientific">Crassostrea virginica</name>
    <name type="common">Eastern oyster</name>
    <dbReference type="NCBI Taxonomy" id="6565"/>
    <lineage>
        <taxon>Eukaryota</taxon>
        <taxon>Metazoa</taxon>
        <taxon>Spiralia</taxon>
        <taxon>Lophotrochozoa</taxon>
        <taxon>Mollusca</taxon>
        <taxon>Bivalvia</taxon>
        <taxon>Autobranchia</taxon>
        <taxon>Pteriomorphia</taxon>
        <taxon>Ostreida</taxon>
        <taxon>Ostreoidea</taxon>
        <taxon>Ostreidae</taxon>
        <taxon>Crassostrea</taxon>
    </lineage>
</organism>
<feature type="transmembrane region" description="Helical" evidence="5">
    <location>
        <begin position="20"/>
        <end position="46"/>
    </location>
</feature>
<accession>A0A8B8CSR2</accession>
<dbReference type="RefSeq" id="XP_022318239.1">
    <property type="nucleotide sequence ID" value="XM_022462531.1"/>
</dbReference>
<protein>
    <submittedName>
        <fullName evidence="7">Uncharacterized protein LOC111121316</fullName>
    </submittedName>
</protein>
<evidence type="ECO:0000256" key="5">
    <source>
        <dbReference type="SAM" id="Phobius"/>
    </source>
</evidence>
<dbReference type="OrthoDB" id="6153865at2759"/>
<evidence type="ECO:0000256" key="3">
    <source>
        <dbReference type="ARBA" id="ARBA00022989"/>
    </source>
</evidence>
<dbReference type="KEGG" id="cvn:111121316"/>
<evidence type="ECO:0000313" key="6">
    <source>
        <dbReference type="Proteomes" id="UP000694844"/>
    </source>
</evidence>
<keyword evidence="3 5" id="KW-1133">Transmembrane helix</keyword>
<evidence type="ECO:0000256" key="1">
    <source>
        <dbReference type="ARBA" id="ARBA00004141"/>
    </source>
</evidence>
<evidence type="ECO:0000313" key="7">
    <source>
        <dbReference type="RefSeq" id="XP_022318239.1"/>
    </source>
</evidence>
<feature type="transmembrane region" description="Helical" evidence="5">
    <location>
        <begin position="214"/>
        <end position="237"/>
    </location>
</feature>
<evidence type="ECO:0000256" key="2">
    <source>
        <dbReference type="ARBA" id="ARBA00022692"/>
    </source>
</evidence>
<name>A0A8B8CSR2_CRAVI</name>
<evidence type="ECO:0000256" key="4">
    <source>
        <dbReference type="ARBA" id="ARBA00023136"/>
    </source>
</evidence>
<sequence length="294" mass="32956">MKPSLLMYQRFLTMQMRRKLNVFAILTFVGVVLVTVSFVSPGWIVFKAETHYFDFFRDPDLHSEEVNLSAGLWYFSLCYHGSGSRGTYKDDRKVYIEPARRSECQMDTYKSNPEPYVAKTFLNTTSNWLLTTRILSSIGVLCAFLGFIGTIVFTWYMGRSRRAGLLACISLAISGGTYLAALVKTITSTPFSQQIVKLMNAYGSIYVVDFYCPWSLILGGVGSFLILISAFGHLCILSRNKPNEGVQVYHIHKGSHQGVVSQHFYTIVAPSGHHAAVGLKIPLIENMEKNESKG</sequence>
<dbReference type="Pfam" id="PF13903">
    <property type="entry name" value="Claudin_2"/>
    <property type="match status" value="1"/>
</dbReference>
<feature type="transmembrane region" description="Helical" evidence="5">
    <location>
        <begin position="163"/>
        <end position="183"/>
    </location>
</feature>
<dbReference type="AlphaFoldDB" id="A0A8B8CSR2"/>
<keyword evidence="6" id="KW-1185">Reference proteome</keyword>
<keyword evidence="2 5" id="KW-0812">Transmembrane</keyword>